<keyword evidence="3" id="KW-1185">Reference proteome</keyword>
<comment type="caution">
    <text evidence="2">The sequence shown here is derived from an EMBL/GenBank/DDBJ whole genome shotgun (WGS) entry which is preliminary data.</text>
</comment>
<keyword evidence="1" id="KW-0812">Transmembrane</keyword>
<name>A0ABR9J7Z9_9MICC</name>
<keyword evidence="1" id="KW-1133">Transmembrane helix</keyword>
<evidence type="ECO:0000313" key="2">
    <source>
        <dbReference type="EMBL" id="MBE1515117.1"/>
    </source>
</evidence>
<feature type="transmembrane region" description="Helical" evidence="1">
    <location>
        <begin position="20"/>
        <end position="44"/>
    </location>
</feature>
<dbReference type="RefSeq" id="WP_192591782.1">
    <property type="nucleotide sequence ID" value="NZ_JADBEE010000001.1"/>
</dbReference>
<gene>
    <name evidence="2" type="ORF">H4W26_001872</name>
</gene>
<organism evidence="2 3">
    <name type="scientific">Nesterenkonia halotolerans</name>
    <dbReference type="NCBI Taxonomy" id="225325"/>
    <lineage>
        <taxon>Bacteria</taxon>
        <taxon>Bacillati</taxon>
        <taxon>Actinomycetota</taxon>
        <taxon>Actinomycetes</taxon>
        <taxon>Micrococcales</taxon>
        <taxon>Micrococcaceae</taxon>
        <taxon>Nesterenkonia</taxon>
    </lineage>
</organism>
<keyword evidence="1" id="KW-0472">Membrane</keyword>
<protein>
    <submittedName>
        <fullName evidence="2">Uncharacterized protein</fullName>
    </submittedName>
</protein>
<reference evidence="2 3" key="1">
    <citation type="submission" date="2020-10" db="EMBL/GenBank/DDBJ databases">
        <title>Sequencing the genomes of 1000 actinobacteria strains.</title>
        <authorList>
            <person name="Klenk H.-P."/>
        </authorList>
    </citation>
    <scope>NUCLEOTIDE SEQUENCE [LARGE SCALE GENOMIC DNA]</scope>
    <source>
        <strain evidence="2 3">DSM 15474</strain>
    </source>
</reference>
<dbReference type="Proteomes" id="UP000636579">
    <property type="component" value="Unassembled WGS sequence"/>
</dbReference>
<evidence type="ECO:0000256" key="1">
    <source>
        <dbReference type="SAM" id="Phobius"/>
    </source>
</evidence>
<dbReference type="EMBL" id="JADBEE010000001">
    <property type="protein sequence ID" value="MBE1515117.1"/>
    <property type="molecule type" value="Genomic_DNA"/>
</dbReference>
<proteinExistence type="predicted"/>
<evidence type="ECO:0000313" key="3">
    <source>
        <dbReference type="Proteomes" id="UP000636579"/>
    </source>
</evidence>
<accession>A0ABR9J7Z9</accession>
<sequence length="73" mass="7655">MRTVSVEGGAAMLIQTLNAFLLAALVVAVPVLVTLAIWTAALDLRQRTGDATRSRTVAAHRAPALVTQSRNSA</sequence>